<evidence type="ECO:0008006" key="3">
    <source>
        <dbReference type="Google" id="ProtNLM"/>
    </source>
</evidence>
<dbReference type="Pfam" id="PF06821">
    <property type="entry name" value="Ser_hydrolase"/>
    <property type="match status" value="1"/>
</dbReference>
<comment type="caution">
    <text evidence="1">The sequence shown here is derived from an EMBL/GenBank/DDBJ whole genome shotgun (WGS) entry which is preliminary data.</text>
</comment>
<dbReference type="InterPro" id="IPR010662">
    <property type="entry name" value="RBBP9/YdeN"/>
</dbReference>
<dbReference type="PANTHER" id="PTHR15394:SF3">
    <property type="entry name" value="SERINE HYDROLASE RBBP9"/>
    <property type="match status" value="1"/>
</dbReference>
<dbReference type="Proteomes" id="UP000179164">
    <property type="component" value="Unassembled WGS sequence"/>
</dbReference>
<sequence>MILIHGNGGGTGTDYWFPYVKREFESMHIPVIAETFPDNVEAKASVWLPHIEKLGADEHTILIGHSSGAVAALRYAETHKLLGTVLVGVNYTDLGIESEKISGYYDHPWKWDAIKKNQKWIILFASLDDPFIPIAEPRHIKEQLDCEYHEYADRGHFGTVDPKLGYNKPMAEFPELVEAVKGRTGGEYGKFV</sequence>
<reference evidence="1 2" key="1">
    <citation type="journal article" date="2016" name="Nat. Commun.">
        <title>Thousands of microbial genomes shed light on interconnected biogeochemical processes in an aquifer system.</title>
        <authorList>
            <person name="Anantharaman K."/>
            <person name="Brown C.T."/>
            <person name="Hug L.A."/>
            <person name="Sharon I."/>
            <person name="Castelle C.J."/>
            <person name="Probst A.J."/>
            <person name="Thomas B.C."/>
            <person name="Singh A."/>
            <person name="Wilkins M.J."/>
            <person name="Karaoz U."/>
            <person name="Brodie E.L."/>
            <person name="Williams K.H."/>
            <person name="Hubbard S.S."/>
            <person name="Banfield J.F."/>
        </authorList>
    </citation>
    <scope>NUCLEOTIDE SEQUENCE [LARGE SCALE GENOMIC DNA]</scope>
</reference>
<gene>
    <name evidence="1" type="ORF">A2898_02035</name>
</gene>
<protein>
    <recommendedName>
        <fullName evidence="3">Alpha/beta hydrolase</fullName>
    </recommendedName>
</protein>
<dbReference type="Gene3D" id="3.40.50.1820">
    <property type="entry name" value="alpha/beta hydrolase"/>
    <property type="match status" value="1"/>
</dbReference>
<name>A0A1G2B754_9BACT</name>
<dbReference type="AlphaFoldDB" id="A0A1G2B754"/>
<organism evidence="1 2">
    <name type="scientific">Candidatus Kerfeldbacteria bacterium RIFCSPLOWO2_01_FULL_48_11</name>
    <dbReference type="NCBI Taxonomy" id="1798543"/>
    <lineage>
        <taxon>Bacteria</taxon>
        <taxon>Candidatus Kerfeldiibacteriota</taxon>
    </lineage>
</organism>
<dbReference type="PANTHER" id="PTHR15394">
    <property type="entry name" value="SERINE HYDROLASE RBBP9"/>
    <property type="match status" value="1"/>
</dbReference>
<evidence type="ECO:0000313" key="1">
    <source>
        <dbReference type="EMBL" id="OGY84057.1"/>
    </source>
</evidence>
<evidence type="ECO:0000313" key="2">
    <source>
        <dbReference type="Proteomes" id="UP000179164"/>
    </source>
</evidence>
<accession>A0A1G2B754</accession>
<proteinExistence type="predicted"/>
<dbReference type="SUPFAM" id="SSF53474">
    <property type="entry name" value="alpha/beta-Hydrolases"/>
    <property type="match status" value="1"/>
</dbReference>
<dbReference type="InterPro" id="IPR029058">
    <property type="entry name" value="AB_hydrolase_fold"/>
</dbReference>
<dbReference type="EMBL" id="MHKE01000012">
    <property type="protein sequence ID" value="OGY84057.1"/>
    <property type="molecule type" value="Genomic_DNA"/>
</dbReference>
<dbReference type="GO" id="GO:0016787">
    <property type="term" value="F:hydrolase activity"/>
    <property type="evidence" value="ECO:0007669"/>
    <property type="project" value="InterPro"/>
</dbReference>